<keyword evidence="3" id="KW-1185">Reference proteome</keyword>
<evidence type="ECO:0000256" key="1">
    <source>
        <dbReference type="SAM" id="Phobius"/>
    </source>
</evidence>
<organism evidence="2 3">
    <name type="scientific">Pyxicephalus adspersus</name>
    <name type="common">African bullfrog</name>
    <dbReference type="NCBI Taxonomy" id="30357"/>
    <lineage>
        <taxon>Eukaryota</taxon>
        <taxon>Metazoa</taxon>
        <taxon>Chordata</taxon>
        <taxon>Craniata</taxon>
        <taxon>Vertebrata</taxon>
        <taxon>Euteleostomi</taxon>
        <taxon>Amphibia</taxon>
        <taxon>Batrachia</taxon>
        <taxon>Anura</taxon>
        <taxon>Neobatrachia</taxon>
        <taxon>Ranoidea</taxon>
        <taxon>Pyxicephalidae</taxon>
        <taxon>Pyxicephalinae</taxon>
        <taxon>Pyxicephalus</taxon>
    </lineage>
</organism>
<reference evidence="2" key="1">
    <citation type="thesis" date="2020" institute="ProQuest LLC" country="789 East Eisenhower Parkway, Ann Arbor, MI, USA">
        <title>Comparative Genomics and Chromosome Evolution.</title>
        <authorList>
            <person name="Mudd A.B."/>
        </authorList>
    </citation>
    <scope>NUCLEOTIDE SEQUENCE</scope>
    <source>
        <strain evidence="2">1538</strain>
        <tissue evidence="2">Blood</tissue>
    </source>
</reference>
<accession>A0AAV3A4I3</accession>
<sequence length="93" mass="11057">MKIKLKKYKKKKNQRKKKISLSCQVPYLHGPVLLFYVSFCFGLFSSYVFCQLDRNSVCSLPKRRIEYCMHLCIFNHHSTFCDSLHFLNLSIIC</sequence>
<evidence type="ECO:0000313" key="2">
    <source>
        <dbReference type="EMBL" id="DBA21534.1"/>
    </source>
</evidence>
<keyword evidence="1" id="KW-0472">Membrane</keyword>
<dbReference type="EMBL" id="DYDO01000007">
    <property type="protein sequence ID" value="DBA21534.1"/>
    <property type="molecule type" value="Genomic_DNA"/>
</dbReference>
<keyword evidence="1" id="KW-1133">Transmembrane helix</keyword>
<gene>
    <name evidence="2" type="ORF">GDO54_018149</name>
</gene>
<evidence type="ECO:0000313" key="3">
    <source>
        <dbReference type="Proteomes" id="UP001181693"/>
    </source>
</evidence>
<dbReference type="AlphaFoldDB" id="A0AAV3A4I3"/>
<comment type="caution">
    <text evidence="2">The sequence shown here is derived from an EMBL/GenBank/DDBJ whole genome shotgun (WGS) entry which is preliminary data.</text>
</comment>
<dbReference type="Proteomes" id="UP001181693">
    <property type="component" value="Unassembled WGS sequence"/>
</dbReference>
<name>A0AAV3A4I3_PYXAD</name>
<proteinExistence type="predicted"/>
<feature type="transmembrane region" description="Helical" evidence="1">
    <location>
        <begin position="21"/>
        <end position="49"/>
    </location>
</feature>
<keyword evidence="1" id="KW-0812">Transmembrane</keyword>
<protein>
    <submittedName>
        <fullName evidence="2">Uncharacterized protein</fullName>
    </submittedName>
</protein>